<protein>
    <recommendedName>
        <fullName evidence="4">SnoaL-like domain-containing protein</fullName>
    </recommendedName>
</protein>
<feature type="region of interest" description="Disordered" evidence="1">
    <location>
        <begin position="1"/>
        <end position="20"/>
    </location>
</feature>
<feature type="compositionally biased region" description="Polar residues" evidence="1">
    <location>
        <begin position="1"/>
        <end position="17"/>
    </location>
</feature>
<dbReference type="SUPFAM" id="SSF54427">
    <property type="entry name" value="NTF2-like"/>
    <property type="match status" value="1"/>
</dbReference>
<comment type="caution">
    <text evidence="2">The sequence shown here is derived from an EMBL/GenBank/DDBJ whole genome shotgun (WGS) entry which is preliminary data.</text>
</comment>
<evidence type="ECO:0008006" key="4">
    <source>
        <dbReference type="Google" id="ProtNLM"/>
    </source>
</evidence>
<keyword evidence="3" id="KW-1185">Reference proteome</keyword>
<proteinExistence type="predicted"/>
<evidence type="ECO:0000313" key="3">
    <source>
        <dbReference type="Proteomes" id="UP000243515"/>
    </source>
</evidence>
<evidence type="ECO:0000313" key="2">
    <source>
        <dbReference type="EMBL" id="OXV10658.1"/>
    </source>
</evidence>
<organism evidence="2 3">
    <name type="scientific">Elaphomyces granulatus</name>
    <dbReference type="NCBI Taxonomy" id="519963"/>
    <lineage>
        <taxon>Eukaryota</taxon>
        <taxon>Fungi</taxon>
        <taxon>Dikarya</taxon>
        <taxon>Ascomycota</taxon>
        <taxon>Pezizomycotina</taxon>
        <taxon>Eurotiomycetes</taxon>
        <taxon>Eurotiomycetidae</taxon>
        <taxon>Eurotiales</taxon>
        <taxon>Elaphomycetaceae</taxon>
        <taxon>Elaphomyces</taxon>
    </lineage>
</organism>
<dbReference type="Gene3D" id="3.10.450.50">
    <property type="match status" value="1"/>
</dbReference>
<dbReference type="InterPro" id="IPR032710">
    <property type="entry name" value="NTF2-like_dom_sf"/>
</dbReference>
<accession>A0A232M2U4</accession>
<sequence>MTLRTHSISSEKGQIQPTSPPEDILAILSVAQSFLAAIRKKSRAEFEKCCFPAGGMSLSGPGPTPLRFVSMNSYINWITAAVGDFDERMWNPRVQVYEGGNLATVWAPFRAKINGRLNHIGVDLFIMHKIDGRWKISGLADSCRHLTDGDEELD</sequence>
<dbReference type="AlphaFoldDB" id="A0A232M2U4"/>
<dbReference type="EMBL" id="NPHW01002831">
    <property type="protein sequence ID" value="OXV10658.1"/>
    <property type="molecule type" value="Genomic_DNA"/>
</dbReference>
<evidence type="ECO:0000256" key="1">
    <source>
        <dbReference type="SAM" id="MobiDB-lite"/>
    </source>
</evidence>
<reference evidence="2 3" key="1">
    <citation type="journal article" date="2015" name="Environ. Microbiol.">
        <title>Metagenome sequence of Elaphomyces granulatus from sporocarp tissue reveals Ascomycota ectomycorrhizal fingerprints of genome expansion and a Proteobacteria-rich microbiome.</title>
        <authorList>
            <person name="Quandt C.A."/>
            <person name="Kohler A."/>
            <person name="Hesse C.N."/>
            <person name="Sharpton T.J."/>
            <person name="Martin F."/>
            <person name="Spatafora J.W."/>
        </authorList>
    </citation>
    <scope>NUCLEOTIDE SEQUENCE [LARGE SCALE GENOMIC DNA]</scope>
    <source>
        <strain evidence="2 3">OSC145934</strain>
    </source>
</reference>
<dbReference type="OrthoDB" id="7939818at2759"/>
<dbReference type="Proteomes" id="UP000243515">
    <property type="component" value="Unassembled WGS sequence"/>
</dbReference>
<name>A0A232M2U4_9EURO</name>
<gene>
    <name evidence="2" type="ORF">Egran_01588</name>
</gene>